<evidence type="ECO:0000256" key="1">
    <source>
        <dbReference type="ARBA" id="ARBA00004191"/>
    </source>
</evidence>
<evidence type="ECO:0000256" key="4">
    <source>
        <dbReference type="ARBA" id="ARBA00022512"/>
    </source>
</evidence>
<name>A0A561T7E5_9ACTN</name>
<gene>
    <name evidence="10" type="ORF">FHX73_14519</name>
</gene>
<evidence type="ECO:0000256" key="7">
    <source>
        <dbReference type="ARBA" id="ARBA00048421"/>
    </source>
</evidence>
<dbReference type="CDD" id="cd16014">
    <property type="entry name" value="PLC"/>
    <property type="match status" value="1"/>
</dbReference>
<dbReference type="InterPro" id="IPR017850">
    <property type="entry name" value="Alkaline_phosphatase_core_sf"/>
</dbReference>
<feature type="compositionally biased region" description="Polar residues" evidence="8">
    <location>
        <begin position="462"/>
        <end position="478"/>
    </location>
</feature>
<dbReference type="PROSITE" id="PS51318">
    <property type="entry name" value="TAT"/>
    <property type="match status" value="1"/>
</dbReference>
<comment type="subcellular location">
    <subcellularLocation>
        <location evidence="1">Secreted</location>
        <location evidence="1">Cell wall</location>
    </subcellularLocation>
</comment>
<feature type="region of interest" description="Disordered" evidence="8">
    <location>
        <begin position="462"/>
        <end position="483"/>
    </location>
</feature>
<dbReference type="Gene3D" id="3.40.720.10">
    <property type="entry name" value="Alkaline Phosphatase, subunit A"/>
    <property type="match status" value="2"/>
</dbReference>
<dbReference type="EMBL" id="VIWT01000004">
    <property type="protein sequence ID" value="TWF83036.1"/>
    <property type="molecule type" value="Genomic_DNA"/>
</dbReference>
<dbReference type="EC" id="3.1.4.3" evidence="3"/>
<dbReference type="GO" id="GO:0016042">
    <property type="term" value="P:lipid catabolic process"/>
    <property type="evidence" value="ECO:0007669"/>
    <property type="project" value="InterPro"/>
</dbReference>
<dbReference type="RefSeq" id="WP_145910275.1">
    <property type="nucleotide sequence ID" value="NZ_BAAAMZ010000009.1"/>
</dbReference>
<keyword evidence="4" id="KW-0134">Cell wall</keyword>
<protein>
    <recommendedName>
        <fullName evidence="3">phospholipase C</fullName>
        <ecNumber evidence="3">3.1.4.3</ecNumber>
    </recommendedName>
</protein>
<dbReference type="Pfam" id="PF04185">
    <property type="entry name" value="Phosphoesterase"/>
    <property type="match status" value="1"/>
</dbReference>
<dbReference type="Proteomes" id="UP000317940">
    <property type="component" value="Unassembled WGS sequence"/>
</dbReference>
<dbReference type="OrthoDB" id="4181857at2"/>
<comment type="catalytic activity">
    <reaction evidence="7">
        <text>a 1,2-diacyl-sn-glycero-3-phosphocholine + H2O = phosphocholine + a 1,2-diacyl-sn-glycerol + H(+)</text>
        <dbReference type="Rhea" id="RHEA:10604"/>
        <dbReference type="ChEBI" id="CHEBI:15377"/>
        <dbReference type="ChEBI" id="CHEBI:15378"/>
        <dbReference type="ChEBI" id="CHEBI:17815"/>
        <dbReference type="ChEBI" id="CHEBI:57643"/>
        <dbReference type="ChEBI" id="CHEBI:295975"/>
        <dbReference type="EC" id="3.1.4.3"/>
    </reaction>
    <physiologicalReaction direction="left-to-right" evidence="7">
        <dbReference type="Rhea" id="RHEA:10605"/>
    </physiologicalReaction>
</comment>
<dbReference type="PANTHER" id="PTHR31956">
    <property type="entry name" value="NON-SPECIFIC PHOSPHOLIPASE C4-RELATED"/>
    <property type="match status" value="1"/>
</dbReference>
<keyword evidence="6" id="KW-0843">Virulence</keyword>
<dbReference type="NCBIfam" id="TIGR03396">
    <property type="entry name" value="PC_PLC"/>
    <property type="match status" value="1"/>
</dbReference>
<feature type="domain" description="Bacterial phospholipase C C-terminal" evidence="9">
    <location>
        <begin position="481"/>
        <end position="585"/>
    </location>
</feature>
<evidence type="ECO:0000259" key="9">
    <source>
        <dbReference type="Pfam" id="PF05506"/>
    </source>
</evidence>
<keyword evidence="11" id="KW-1185">Reference proteome</keyword>
<organism evidence="10 11">
    <name type="scientific">Kitasatospora viridis</name>
    <dbReference type="NCBI Taxonomy" id="281105"/>
    <lineage>
        <taxon>Bacteria</taxon>
        <taxon>Bacillati</taxon>
        <taxon>Actinomycetota</taxon>
        <taxon>Actinomycetes</taxon>
        <taxon>Kitasatosporales</taxon>
        <taxon>Streptomycetaceae</taxon>
        <taxon>Kitasatospora</taxon>
    </lineage>
</organism>
<dbReference type="InterPro" id="IPR008475">
    <property type="entry name" value="PLipase_C_C"/>
</dbReference>
<keyword evidence="4" id="KW-0964">Secreted</keyword>
<dbReference type="AlphaFoldDB" id="A0A561T7E5"/>
<dbReference type="InterPro" id="IPR007312">
    <property type="entry name" value="Phosphoesterase"/>
</dbReference>
<comment type="caution">
    <text evidence="10">The sequence shown here is derived from an EMBL/GenBank/DDBJ whole genome shotgun (WGS) entry which is preliminary data.</text>
</comment>
<sequence>MSPVTRRTFLGSAAALGAAVGLEALPGTATRAAAATATTGTITDVKHVVVLMQENRSFDHYFGTLKGVRGFGDRTAIQLPDGNSVFNQPNGSGRQYPWQLSATSTWWWGVSKEQLAQCDGSLDHSWSTQHGAWNGGKMDSWVSAKGSNRTLGFMNRSDIPFHYALADAYTICDAYHCSILSATGPNRTYLWSGTIDPAGTAGGPAYDGGSESGLKWQTYAESLQNAGVTWKVYQNASDNFGDNGLAYFSQFSSAPSSSPLSQYGMGSVPSSGSTPDDIANAIKADSVNGTLPQVSWVVSNQLFSEHPDGPPENGAHFVNLVLQALAANPDVFNSTVLFLNYDENDGFFDHVPPPVAPAGTAGEFYSGTNIGLGFRVPMIIVSPWTRGGFVDSQVYDHTSVIQFLETWTAALGTPAACSNISAWRRQVCGDLTGAFDFTNPVYGLPALPDTSATISQATANLQINPSPGTNSMPTQESGTKPARALPYQPNAWVDRIEYDANNQILLWVDMANQGPQATAWAHYSIYANAHRTGGPWQYTVAPYNASTGADGSTSDFFNIGANYGNGQYDLSVNGPNRFLRRFTGDATAAGKTAEATTTYAPAPDTGQQALWFHLTNTGSAAVTFTVTSTNYRTGTWTYQVAPGATVSDFFNNVAICNGWYDFTVTVSGDSSWTRRVTGHIETGTASISG</sequence>
<evidence type="ECO:0000256" key="3">
    <source>
        <dbReference type="ARBA" id="ARBA00012018"/>
    </source>
</evidence>
<dbReference type="PANTHER" id="PTHR31956:SF1">
    <property type="entry name" value="NON-SPECIFIC PHOSPHOLIPASE C1"/>
    <property type="match status" value="1"/>
</dbReference>
<dbReference type="InterPro" id="IPR017767">
    <property type="entry name" value="PC-PLC"/>
</dbReference>
<evidence type="ECO:0000256" key="5">
    <source>
        <dbReference type="ARBA" id="ARBA00022801"/>
    </source>
</evidence>
<accession>A0A561T7E5</accession>
<evidence type="ECO:0000256" key="6">
    <source>
        <dbReference type="ARBA" id="ARBA00023026"/>
    </source>
</evidence>
<dbReference type="Pfam" id="PF05506">
    <property type="entry name" value="PLipase_C_C"/>
    <property type="match status" value="2"/>
</dbReference>
<evidence type="ECO:0000256" key="8">
    <source>
        <dbReference type="SAM" id="MobiDB-lite"/>
    </source>
</evidence>
<reference evidence="10 11" key="1">
    <citation type="submission" date="2019-06" db="EMBL/GenBank/DDBJ databases">
        <title>Sequencing the genomes of 1000 actinobacteria strains.</title>
        <authorList>
            <person name="Klenk H.-P."/>
        </authorList>
    </citation>
    <scope>NUCLEOTIDE SEQUENCE [LARGE SCALE GENOMIC DNA]</scope>
    <source>
        <strain evidence="10 11">DSM 44826</strain>
    </source>
</reference>
<dbReference type="InterPro" id="IPR006311">
    <property type="entry name" value="TAT_signal"/>
</dbReference>
<proteinExistence type="inferred from homology"/>
<feature type="domain" description="Bacterial phospholipase C C-terminal" evidence="9">
    <location>
        <begin position="596"/>
        <end position="679"/>
    </location>
</feature>
<evidence type="ECO:0000256" key="2">
    <source>
        <dbReference type="ARBA" id="ARBA00009717"/>
    </source>
</evidence>
<keyword evidence="5" id="KW-0378">Hydrolase</keyword>
<dbReference type="GO" id="GO:0034480">
    <property type="term" value="F:phosphatidylcholine phospholipase C activity"/>
    <property type="evidence" value="ECO:0007669"/>
    <property type="project" value="UniProtKB-EC"/>
</dbReference>
<comment type="similarity">
    <text evidence="2">Belongs to the bacterial phospholipase C family.</text>
</comment>
<evidence type="ECO:0000313" key="11">
    <source>
        <dbReference type="Proteomes" id="UP000317940"/>
    </source>
</evidence>
<evidence type="ECO:0000313" key="10">
    <source>
        <dbReference type="EMBL" id="TWF83036.1"/>
    </source>
</evidence>